<accession>A0ABX9TWG3</accession>
<sequence length="78" mass="9241">MAIKDRELDSSSITTNIPDFYSQSSPKVWEFFYPFFVSLLLPSRNTQNNVVFFKYTSHKKAPHLEELDFDHLAELWLL</sequence>
<keyword evidence="2" id="KW-1185">Reference proteome</keyword>
<dbReference type="EMBL" id="RCHC01000006">
    <property type="protein sequence ID" value="RLL22427.1"/>
    <property type="molecule type" value="Genomic_DNA"/>
</dbReference>
<protein>
    <submittedName>
        <fullName evidence="1">Uncharacterized protein</fullName>
    </submittedName>
</protein>
<comment type="caution">
    <text evidence="1">The sequence shown here is derived from an EMBL/GenBank/DDBJ whole genome shotgun (WGS) entry which is preliminary data.</text>
</comment>
<proteinExistence type="predicted"/>
<gene>
    <name evidence="1" type="ORF">D9K81_06670</name>
</gene>
<organism evidence="1 2">
    <name type="scientific">Acinetobacter chengduensis</name>
    <dbReference type="NCBI Taxonomy" id="2420890"/>
    <lineage>
        <taxon>Bacteria</taxon>
        <taxon>Pseudomonadati</taxon>
        <taxon>Pseudomonadota</taxon>
        <taxon>Gammaproteobacteria</taxon>
        <taxon>Moraxellales</taxon>
        <taxon>Moraxellaceae</taxon>
        <taxon>Acinetobacter</taxon>
    </lineage>
</organism>
<name>A0ABX9TWG3_9GAMM</name>
<evidence type="ECO:0000313" key="1">
    <source>
        <dbReference type="EMBL" id="RLL22427.1"/>
    </source>
</evidence>
<dbReference type="Proteomes" id="UP000280271">
    <property type="component" value="Unassembled WGS sequence"/>
</dbReference>
<reference evidence="1 2" key="1">
    <citation type="submission" date="2018-09" db="EMBL/GenBank/DDBJ databases">
        <title>The draft genome of Acinetobacter sp. strains.</title>
        <authorList>
            <person name="Qin J."/>
            <person name="Feng Y."/>
            <person name="Zong Z."/>
        </authorList>
    </citation>
    <scope>NUCLEOTIDE SEQUENCE [LARGE SCALE GENOMIC DNA]</scope>
    <source>
        <strain evidence="1 2">WCHAc060005</strain>
    </source>
</reference>
<evidence type="ECO:0000313" key="2">
    <source>
        <dbReference type="Proteomes" id="UP000280271"/>
    </source>
</evidence>